<keyword evidence="2" id="KW-1185">Reference proteome</keyword>
<dbReference type="AlphaFoldDB" id="A0AAP1WHB3"/>
<evidence type="ECO:0000313" key="1">
    <source>
        <dbReference type="EMBL" id="MBE7696233.1"/>
    </source>
</evidence>
<name>A0AAP1WHB3_9FLAO</name>
<gene>
    <name evidence="1" type="ORF">F7645_12500</name>
</gene>
<organism evidence="1 2">
    <name type="scientific">Tenacibaculum finnmarkense genomovar finnmarkense</name>
    <dbReference type="NCBI Taxonomy" id="1458503"/>
    <lineage>
        <taxon>Bacteria</taxon>
        <taxon>Pseudomonadati</taxon>
        <taxon>Bacteroidota</taxon>
        <taxon>Flavobacteriia</taxon>
        <taxon>Flavobacteriales</taxon>
        <taxon>Flavobacteriaceae</taxon>
        <taxon>Tenacibaculum</taxon>
        <taxon>Tenacibaculum finnmarkense</taxon>
    </lineage>
</organism>
<feature type="non-terminal residue" evidence="1">
    <location>
        <position position="59"/>
    </location>
</feature>
<accession>A0AAP1WHB3</accession>
<sequence>MVQIEKVAGSNDKNSKEACPNCNTDITMAQIKALCEVDESGLQEAIDFLNSQRSFFRLT</sequence>
<dbReference type="EMBL" id="WXXV01000033">
    <property type="protein sequence ID" value="MBE7696233.1"/>
    <property type="molecule type" value="Genomic_DNA"/>
</dbReference>
<reference evidence="1 2" key="1">
    <citation type="journal article" date="2020" name="Int. J. Syst. Evol. Microbiol.">
        <title>Tenacibaculum piscium sp. nov., isolated from skin ulcers of sea-farmed fish, and description of Tenacibaculum finnmarkense sp. nov. with subdivision into genomovars finnmarkense and ulcerans.</title>
        <authorList>
            <person name="Olsen A.B."/>
            <person name="Spilsberg B."/>
            <person name="Nilsen H.K."/>
            <person name="Lagesen K."/>
            <person name="Gulla S."/>
            <person name="Avendano-Herrera R."/>
            <person name="Irgang R."/>
            <person name="Duchaud E."/>
            <person name="Colquhoun D.J."/>
        </authorList>
    </citation>
    <scope>NUCLEOTIDE SEQUENCE [LARGE SCALE GENOMIC DNA]</scope>
    <source>
        <strain evidence="1 2">TNO037</strain>
    </source>
</reference>
<evidence type="ECO:0000313" key="2">
    <source>
        <dbReference type="Proteomes" id="UP000806077"/>
    </source>
</evidence>
<protein>
    <submittedName>
        <fullName evidence="1">Uncharacterized protein</fullName>
    </submittedName>
</protein>
<proteinExistence type="predicted"/>
<dbReference type="Proteomes" id="UP000806077">
    <property type="component" value="Unassembled WGS sequence"/>
</dbReference>
<comment type="caution">
    <text evidence="1">The sequence shown here is derived from an EMBL/GenBank/DDBJ whole genome shotgun (WGS) entry which is preliminary data.</text>
</comment>